<feature type="transmembrane region" description="Helical" evidence="1">
    <location>
        <begin position="120"/>
        <end position="141"/>
    </location>
</feature>
<gene>
    <name evidence="2" type="ORF">PHYBLDRAFT_62232</name>
</gene>
<reference evidence="3" key="1">
    <citation type="submission" date="2015-06" db="EMBL/GenBank/DDBJ databases">
        <title>Expansion of signal transduction pathways in fungi by whole-genome duplication.</title>
        <authorList>
            <consortium name="DOE Joint Genome Institute"/>
            <person name="Corrochano L.M."/>
            <person name="Kuo A."/>
            <person name="Marcet-Houben M."/>
            <person name="Polaino S."/>
            <person name="Salamov A."/>
            <person name="Villalobos J.M."/>
            <person name="Alvarez M.I."/>
            <person name="Avalos J."/>
            <person name="Benito E.P."/>
            <person name="Benoit I."/>
            <person name="Burger G."/>
            <person name="Camino L.P."/>
            <person name="Canovas D."/>
            <person name="Cerda-Olmedo E."/>
            <person name="Cheng J.-F."/>
            <person name="Dominguez A."/>
            <person name="Elias M."/>
            <person name="Eslava A.P."/>
            <person name="Glaser F."/>
            <person name="Grimwood J."/>
            <person name="Gutierrez G."/>
            <person name="Heitman J."/>
            <person name="Henrissat B."/>
            <person name="Iturriaga E.A."/>
            <person name="Lang B.F."/>
            <person name="Lavin J.L."/>
            <person name="Lee S."/>
            <person name="Li W."/>
            <person name="Lindquist E."/>
            <person name="Lopez-Garcia S."/>
            <person name="Luque E.M."/>
            <person name="Marcos A.T."/>
            <person name="Martin J."/>
            <person name="McCluskey K."/>
            <person name="Medina H.R."/>
            <person name="Miralles-Duran A."/>
            <person name="Miyazaki A."/>
            <person name="Munoz-Torres E."/>
            <person name="Oguiza J.A."/>
            <person name="Ohm R."/>
            <person name="Olmedo M."/>
            <person name="Orejas M."/>
            <person name="Ortiz-Castellanos L."/>
            <person name="Pisabarro A.G."/>
            <person name="Rodriguez-Romero J."/>
            <person name="Ruiz-Herrera J."/>
            <person name="Ruiz-Vazquez R."/>
            <person name="Sanz C."/>
            <person name="Schackwitz W."/>
            <person name="Schmutz J."/>
            <person name="Shahriari M."/>
            <person name="Shelest E."/>
            <person name="Silva-Franco F."/>
            <person name="Soanes D."/>
            <person name="Syed K."/>
            <person name="Tagua V.G."/>
            <person name="Talbot N.J."/>
            <person name="Thon M."/>
            <person name="De vries R.P."/>
            <person name="Wiebenga A."/>
            <person name="Yadav J.S."/>
            <person name="Braun E.L."/>
            <person name="Baker S."/>
            <person name="Garre V."/>
            <person name="Horwitz B."/>
            <person name="Torres-Martinez S."/>
            <person name="Idnurm A."/>
            <person name="Herrera-Estrella A."/>
            <person name="Gabaldon T."/>
            <person name="Grigoriev I.V."/>
        </authorList>
    </citation>
    <scope>NUCLEOTIDE SEQUENCE [LARGE SCALE GENOMIC DNA]</scope>
    <source>
        <strain evidence="3">NRRL 1555(-)</strain>
    </source>
</reference>
<evidence type="ECO:0000256" key="1">
    <source>
        <dbReference type="SAM" id="Phobius"/>
    </source>
</evidence>
<dbReference type="InParanoid" id="A0A167Q3B4"/>
<dbReference type="EMBL" id="KV440973">
    <property type="protein sequence ID" value="OAD78998.1"/>
    <property type="molecule type" value="Genomic_DNA"/>
</dbReference>
<keyword evidence="3" id="KW-1185">Reference proteome</keyword>
<dbReference type="Proteomes" id="UP000077315">
    <property type="component" value="Unassembled WGS sequence"/>
</dbReference>
<protein>
    <submittedName>
        <fullName evidence="2">Uncharacterized protein</fullName>
    </submittedName>
</protein>
<dbReference type="AlphaFoldDB" id="A0A167Q3B4"/>
<organism evidence="2 3">
    <name type="scientific">Phycomyces blakesleeanus (strain ATCC 8743b / DSM 1359 / FGSC 10004 / NBRC 33097 / NRRL 1555)</name>
    <dbReference type="NCBI Taxonomy" id="763407"/>
    <lineage>
        <taxon>Eukaryota</taxon>
        <taxon>Fungi</taxon>
        <taxon>Fungi incertae sedis</taxon>
        <taxon>Mucoromycota</taxon>
        <taxon>Mucoromycotina</taxon>
        <taxon>Mucoromycetes</taxon>
        <taxon>Mucorales</taxon>
        <taxon>Phycomycetaceae</taxon>
        <taxon>Phycomyces</taxon>
    </lineage>
</organism>
<sequence>MDHIQDLVRLMSIILPQVLNGNLSVMEGLSGNFGLTAIFDRFRTDSFGFGLVFSLFLMFSWQAMMIACQVQSPYSRFWATSAVGSLEHVRVNKIPVRVSHGSGFELMGKSSFIFKGFRSLGILMLIFWSKANHILIVTVVVDEVSVV</sequence>
<feature type="transmembrane region" description="Helical" evidence="1">
    <location>
        <begin position="46"/>
        <end position="68"/>
    </location>
</feature>
<accession>A0A167Q3B4</accession>
<dbReference type="VEuPathDB" id="FungiDB:PHYBLDRAFT_62232"/>
<dbReference type="RefSeq" id="XP_018297038.1">
    <property type="nucleotide sequence ID" value="XM_018440940.1"/>
</dbReference>
<dbReference type="GeneID" id="29001846"/>
<keyword evidence="1" id="KW-0472">Membrane</keyword>
<evidence type="ECO:0000313" key="2">
    <source>
        <dbReference type="EMBL" id="OAD78998.1"/>
    </source>
</evidence>
<keyword evidence="1" id="KW-1133">Transmembrane helix</keyword>
<keyword evidence="1" id="KW-0812">Transmembrane</keyword>
<proteinExistence type="predicted"/>
<evidence type="ECO:0000313" key="3">
    <source>
        <dbReference type="Proteomes" id="UP000077315"/>
    </source>
</evidence>
<name>A0A167Q3B4_PHYB8</name>